<sequence length="162" mass="18639">MFQENVKAWFMRQGLWDIVSGRVVKPVPVNDKNSTLAEQEKVLSYEEKAAKVAGELNLLVSQKQKVHLAGITDDVAAIIRKMPDESLTFLMTRVDTAMEKIKNLYPKDFAIDEMDNELIYMTLIRALPEKYSSFAFSLQLIDKFSKEKLQEAFVAEELRTHH</sequence>
<dbReference type="EMBL" id="JANHOG010000177">
    <property type="protein sequence ID" value="KAJ3557205.1"/>
    <property type="molecule type" value="Genomic_DNA"/>
</dbReference>
<protein>
    <submittedName>
        <fullName evidence="1">Uncharacterized protein</fullName>
    </submittedName>
</protein>
<comment type="caution">
    <text evidence="1">The sequence shown here is derived from an EMBL/GenBank/DDBJ whole genome shotgun (WGS) entry which is preliminary data.</text>
</comment>
<dbReference type="Proteomes" id="UP001148662">
    <property type="component" value="Unassembled WGS sequence"/>
</dbReference>
<gene>
    <name evidence="1" type="ORF">NM688_g1595</name>
</gene>
<evidence type="ECO:0000313" key="2">
    <source>
        <dbReference type="Proteomes" id="UP001148662"/>
    </source>
</evidence>
<keyword evidence="2" id="KW-1185">Reference proteome</keyword>
<proteinExistence type="predicted"/>
<evidence type="ECO:0000313" key="1">
    <source>
        <dbReference type="EMBL" id="KAJ3557205.1"/>
    </source>
</evidence>
<name>A0ACC1TB91_9APHY</name>
<reference evidence="1" key="1">
    <citation type="submission" date="2022-07" db="EMBL/GenBank/DDBJ databases">
        <title>Genome Sequence of Phlebia brevispora.</title>
        <authorList>
            <person name="Buettner E."/>
        </authorList>
    </citation>
    <scope>NUCLEOTIDE SEQUENCE</scope>
    <source>
        <strain evidence="1">MPL23</strain>
    </source>
</reference>
<accession>A0ACC1TB91</accession>
<organism evidence="1 2">
    <name type="scientific">Phlebia brevispora</name>
    <dbReference type="NCBI Taxonomy" id="194682"/>
    <lineage>
        <taxon>Eukaryota</taxon>
        <taxon>Fungi</taxon>
        <taxon>Dikarya</taxon>
        <taxon>Basidiomycota</taxon>
        <taxon>Agaricomycotina</taxon>
        <taxon>Agaricomycetes</taxon>
        <taxon>Polyporales</taxon>
        <taxon>Meruliaceae</taxon>
        <taxon>Phlebia</taxon>
    </lineage>
</organism>